<gene>
    <name evidence="1" type="ORF">L1987_10747</name>
</gene>
<sequence length="132" mass="15190">MKHFLYNHHIILLLNTLQLHMELKKLEIHKKLGGYSAFWTLAPTKTLFYTNRSSLPMASKEGNPPREGAQPSVKRQHSIPPQDNLCVNQIQAIRQGLRVHSAVVMGKNTLMKRSIAIHSSYCWESWVDLDRC</sequence>
<reference evidence="2" key="1">
    <citation type="journal article" date="2022" name="Mol. Ecol. Resour.">
        <title>The genomes of chicory, endive, great burdock and yacon provide insights into Asteraceae palaeo-polyploidization history and plant inulin production.</title>
        <authorList>
            <person name="Fan W."/>
            <person name="Wang S."/>
            <person name="Wang H."/>
            <person name="Wang A."/>
            <person name="Jiang F."/>
            <person name="Liu H."/>
            <person name="Zhao H."/>
            <person name="Xu D."/>
            <person name="Zhang Y."/>
        </authorList>
    </citation>
    <scope>NUCLEOTIDE SEQUENCE [LARGE SCALE GENOMIC DNA]</scope>
    <source>
        <strain evidence="2">cv. Yunnan</strain>
    </source>
</reference>
<name>A0ACB9J9Z3_9ASTR</name>
<organism evidence="1 2">
    <name type="scientific">Smallanthus sonchifolius</name>
    <dbReference type="NCBI Taxonomy" id="185202"/>
    <lineage>
        <taxon>Eukaryota</taxon>
        <taxon>Viridiplantae</taxon>
        <taxon>Streptophyta</taxon>
        <taxon>Embryophyta</taxon>
        <taxon>Tracheophyta</taxon>
        <taxon>Spermatophyta</taxon>
        <taxon>Magnoliopsida</taxon>
        <taxon>eudicotyledons</taxon>
        <taxon>Gunneridae</taxon>
        <taxon>Pentapetalae</taxon>
        <taxon>asterids</taxon>
        <taxon>campanulids</taxon>
        <taxon>Asterales</taxon>
        <taxon>Asteraceae</taxon>
        <taxon>Asteroideae</taxon>
        <taxon>Heliantheae alliance</taxon>
        <taxon>Millerieae</taxon>
        <taxon>Smallanthus</taxon>
    </lineage>
</organism>
<evidence type="ECO:0000313" key="1">
    <source>
        <dbReference type="EMBL" id="KAI3816962.1"/>
    </source>
</evidence>
<dbReference type="EMBL" id="CM042021">
    <property type="protein sequence ID" value="KAI3816962.1"/>
    <property type="molecule type" value="Genomic_DNA"/>
</dbReference>
<proteinExistence type="predicted"/>
<dbReference type="Proteomes" id="UP001056120">
    <property type="component" value="Linkage Group LG04"/>
</dbReference>
<protein>
    <submittedName>
        <fullName evidence="1">Uncharacterized protein</fullName>
    </submittedName>
</protein>
<accession>A0ACB9J9Z3</accession>
<evidence type="ECO:0000313" key="2">
    <source>
        <dbReference type="Proteomes" id="UP001056120"/>
    </source>
</evidence>
<comment type="caution">
    <text evidence="1">The sequence shown here is derived from an EMBL/GenBank/DDBJ whole genome shotgun (WGS) entry which is preliminary data.</text>
</comment>
<reference evidence="1 2" key="2">
    <citation type="journal article" date="2022" name="Mol. Ecol. Resour.">
        <title>The genomes of chicory, endive, great burdock and yacon provide insights into Asteraceae paleo-polyploidization history and plant inulin production.</title>
        <authorList>
            <person name="Fan W."/>
            <person name="Wang S."/>
            <person name="Wang H."/>
            <person name="Wang A."/>
            <person name="Jiang F."/>
            <person name="Liu H."/>
            <person name="Zhao H."/>
            <person name="Xu D."/>
            <person name="Zhang Y."/>
        </authorList>
    </citation>
    <scope>NUCLEOTIDE SEQUENCE [LARGE SCALE GENOMIC DNA]</scope>
    <source>
        <strain evidence="2">cv. Yunnan</strain>
        <tissue evidence="1">Leaves</tissue>
    </source>
</reference>
<keyword evidence="2" id="KW-1185">Reference proteome</keyword>